<organism evidence="1 2">
    <name type="scientific">Caballeronia udeis</name>
    <dbReference type="NCBI Taxonomy" id="1232866"/>
    <lineage>
        <taxon>Bacteria</taxon>
        <taxon>Pseudomonadati</taxon>
        <taxon>Pseudomonadota</taxon>
        <taxon>Betaproteobacteria</taxon>
        <taxon>Burkholderiales</taxon>
        <taxon>Burkholderiaceae</taxon>
        <taxon>Caballeronia</taxon>
    </lineage>
</organism>
<dbReference type="Gene3D" id="2.60.120.620">
    <property type="entry name" value="q2cbj1_9rhob like domain"/>
    <property type="match status" value="1"/>
</dbReference>
<sequence>MARYDERARDALEPGDVMIRDVRSLHRGTPNLADTSRPMVVIGYSRSWYFRPEVQVQVQVQVQVPRDVFAALPARAKRLLRYGTRVEKTPRTFDERYQRFAY</sequence>
<evidence type="ECO:0000313" key="2">
    <source>
        <dbReference type="Proteomes" id="UP000054683"/>
    </source>
</evidence>
<protein>
    <recommendedName>
        <fullName evidence="3">Phytanoyl-CoA dioxygenase</fullName>
    </recommendedName>
</protein>
<gene>
    <name evidence="1" type="ORF">AWB69_04370</name>
</gene>
<dbReference type="EMBL" id="FCOK02000030">
    <property type="protein sequence ID" value="SAL43212.1"/>
    <property type="molecule type" value="Genomic_DNA"/>
</dbReference>
<name>A0A158HFK6_9BURK</name>
<dbReference type="RefSeq" id="WP_062088333.1">
    <property type="nucleotide sequence ID" value="NZ_FCOK02000030.1"/>
</dbReference>
<accession>A0A158HFK6</accession>
<dbReference type="Proteomes" id="UP000054683">
    <property type="component" value="Unassembled WGS sequence"/>
</dbReference>
<reference evidence="1 2" key="1">
    <citation type="submission" date="2016-01" db="EMBL/GenBank/DDBJ databases">
        <authorList>
            <person name="Oliw E.H."/>
        </authorList>
    </citation>
    <scope>NUCLEOTIDE SEQUENCE [LARGE SCALE GENOMIC DNA]</scope>
    <source>
        <strain evidence="1">LMG 27134</strain>
    </source>
</reference>
<dbReference type="AlphaFoldDB" id="A0A158HFK6"/>
<evidence type="ECO:0008006" key="3">
    <source>
        <dbReference type="Google" id="ProtNLM"/>
    </source>
</evidence>
<proteinExistence type="predicted"/>
<evidence type="ECO:0000313" key="1">
    <source>
        <dbReference type="EMBL" id="SAL43212.1"/>
    </source>
</evidence>
<dbReference type="SUPFAM" id="SSF51197">
    <property type="entry name" value="Clavaminate synthase-like"/>
    <property type="match status" value="1"/>
</dbReference>